<gene>
    <name evidence="1" type="ORF">J2X78_002342</name>
</gene>
<dbReference type="EMBL" id="JAVDTF010000002">
    <property type="protein sequence ID" value="MDR6783777.1"/>
    <property type="molecule type" value="Genomic_DNA"/>
</dbReference>
<sequence length="348" mass="39131">MRNYILLIAFILLSINTKGQNSQEFIVAGRLKGMPDLTKLYLTTQEGDTVARTLSNQDKFTFKGRLPLNGRFHFIKLDTMITNVTSKPLFLEWDKQISVLGTIGEKAAVVKGSTAQTEYEDYLKTISGIESNEKKQAAIKDWLASHRHSLVAPWFIRINKINKVPGMSEAYEALAPNVKISYYGVEAKKVFMRTQITQGSDLPDFSITDVQNKDMSIKEIISKNKITLIDFWASWCGPCRASVPELKKLYTTFKDKGFHIVGVSTDQNKNSWKKAMSEDGVPWLQGLEISKASKELFDIRAIPAYILVDGKGKMLVFDCPSSSIANFGGSLHGEDLFKKIEELLKKDI</sequence>
<evidence type="ECO:0000313" key="2">
    <source>
        <dbReference type="Proteomes" id="UP001246858"/>
    </source>
</evidence>
<comment type="caution">
    <text evidence="1">The sequence shown here is derived from an EMBL/GenBank/DDBJ whole genome shotgun (WGS) entry which is preliminary data.</text>
</comment>
<reference evidence="1" key="1">
    <citation type="submission" date="2023-07" db="EMBL/GenBank/DDBJ databases">
        <title>Sorghum-associated microbial communities from plants grown in Nebraska, USA.</title>
        <authorList>
            <person name="Schachtman D."/>
        </authorList>
    </citation>
    <scope>NUCLEOTIDE SEQUENCE</scope>
    <source>
        <strain evidence="1">2697</strain>
    </source>
</reference>
<name>A0ACC6KWZ7_9SPHI</name>
<proteinExistence type="predicted"/>
<organism evidence="1 2">
    <name type="scientific">Pedobacter africanus</name>
    <dbReference type="NCBI Taxonomy" id="151894"/>
    <lineage>
        <taxon>Bacteria</taxon>
        <taxon>Pseudomonadati</taxon>
        <taxon>Bacteroidota</taxon>
        <taxon>Sphingobacteriia</taxon>
        <taxon>Sphingobacteriales</taxon>
        <taxon>Sphingobacteriaceae</taxon>
        <taxon>Pedobacter</taxon>
    </lineage>
</organism>
<protein>
    <submittedName>
        <fullName evidence="1">Thiol-disulfide isomerase/thioredoxin</fullName>
    </submittedName>
</protein>
<dbReference type="Proteomes" id="UP001246858">
    <property type="component" value="Unassembled WGS sequence"/>
</dbReference>
<evidence type="ECO:0000313" key="1">
    <source>
        <dbReference type="EMBL" id="MDR6783777.1"/>
    </source>
</evidence>
<keyword evidence="2" id="KW-1185">Reference proteome</keyword>
<keyword evidence="1" id="KW-0413">Isomerase</keyword>
<accession>A0ACC6KWZ7</accession>